<keyword evidence="2" id="KW-1185">Reference proteome</keyword>
<organism evidence="1 2">
    <name type="scientific">Puccinia striiformis f. sp. tritici</name>
    <dbReference type="NCBI Taxonomy" id="168172"/>
    <lineage>
        <taxon>Eukaryota</taxon>
        <taxon>Fungi</taxon>
        <taxon>Dikarya</taxon>
        <taxon>Basidiomycota</taxon>
        <taxon>Pucciniomycotina</taxon>
        <taxon>Pucciniomycetes</taxon>
        <taxon>Pucciniales</taxon>
        <taxon>Pucciniaceae</taxon>
        <taxon>Puccinia</taxon>
    </lineage>
</organism>
<feature type="non-terminal residue" evidence="1">
    <location>
        <position position="1"/>
    </location>
</feature>
<name>A0ACC0EDF6_9BASI</name>
<gene>
    <name evidence="1" type="ORF">MJO28_008761</name>
</gene>
<reference evidence="2" key="2">
    <citation type="journal article" date="2018" name="Mol. Plant Microbe Interact.">
        <title>Genome sequence resources for the wheat stripe rust pathogen (Puccinia striiformis f. sp. tritici) and the barley stripe rust pathogen (Puccinia striiformis f. sp. hordei).</title>
        <authorList>
            <person name="Xia C."/>
            <person name="Wang M."/>
            <person name="Yin C."/>
            <person name="Cornejo O.E."/>
            <person name="Hulbert S.H."/>
            <person name="Chen X."/>
        </authorList>
    </citation>
    <scope>NUCLEOTIDE SEQUENCE [LARGE SCALE GENOMIC DNA]</scope>
    <source>
        <strain evidence="2">93-210</strain>
    </source>
</reference>
<sequence>KACHDTLLATFVKQSWHPSAGTSRDPIDSPFLRCKMPHMFPELFLSSHPYPNPRIRNNISVVIKCQPSWGHQSTSCPPSFQLVFTRRIYKITLPHCRFHPPKLAQSSFPIKNLGIVHQLNSDFSQRVSLHVLPARIVPLVKSGLPSVPPSPDTLTIDEEVDETNCLSSNVEEDEWKIPSLDELKPQVANQPHSLSLDFVFDLEEEGRGRGANRARRQPGNQRSASPLIDPKSKSYQSFENQTVLSDLSPIHARETVDYSQDNTLIHPSTTRLMVRIDLAFNFHSAHDYRFAGAKPFIHQVLAKFMNAHSALYVSRERIRKGLQLYLSKLTKLDLNSQNYSLSASEPVKKDKHQFFVKLLTIKITKLIINVGRWHQSQSSDQQHKHLNVFDAAPENGLMVPDNKCNSVPTTTTSNATSSKECWSAIRRLKSSNESSDCCLQLCLQRLPMGTSRFYDQHQLDVNS</sequence>
<reference evidence="1 2" key="3">
    <citation type="journal article" date="2022" name="Microbiol. Spectr.">
        <title>Folding features and dynamics of 3D genome architecture in plant fungal pathogens.</title>
        <authorList>
            <person name="Xia C."/>
        </authorList>
    </citation>
    <scope>NUCLEOTIDE SEQUENCE [LARGE SCALE GENOMIC DNA]</scope>
    <source>
        <strain evidence="1 2">93-210</strain>
    </source>
</reference>
<evidence type="ECO:0000313" key="1">
    <source>
        <dbReference type="EMBL" id="KAI7949940.1"/>
    </source>
</evidence>
<dbReference type="Proteomes" id="UP001060170">
    <property type="component" value="Chromosome 8"/>
</dbReference>
<evidence type="ECO:0000313" key="2">
    <source>
        <dbReference type="Proteomes" id="UP001060170"/>
    </source>
</evidence>
<reference evidence="2" key="1">
    <citation type="journal article" date="2018" name="BMC Genomics">
        <title>Genomic insights into host adaptation between the wheat stripe rust pathogen (Puccinia striiformis f. sp. tritici) and the barley stripe rust pathogen (Puccinia striiformis f. sp. hordei).</title>
        <authorList>
            <person name="Xia C."/>
            <person name="Wang M."/>
            <person name="Yin C."/>
            <person name="Cornejo O.E."/>
            <person name="Hulbert S.H."/>
            <person name="Chen X."/>
        </authorList>
    </citation>
    <scope>NUCLEOTIDE SEQUENCE [LARGE SCALE GENOMIC DNA]</scope>
    <source>
        <strain evidence="2">93-210</strain>
    </source>
</reference>
<comment type="caution">
    <text evidence="1">The sequence shown here is derived from an EMBL/GenBank/DDBJ whole genome shotgun (WGS) entry which is preliminary data.</text>
</comment>
<dbReference type="EMBL" id="CM045872">
    <property type="protein sequence ID" value="KAI7949940.1"/>
    <property type="molecule type" value="Genomic_DNA"/>
</dbReference>
<accession>A0ACC0EDF6</accession>
<protein>
    <submittedName>
        <fullName evidence="1">Uncharacterized protein</fullName>
    </submittedName>
</protein>
<proteinExistence type="predicted"/>